<reference evidence="1" key="1">
    <citation type="journal article" date="2019" name="PLoS Negl. Trop. Dis.">
        <title>Revisiting the worldwide diversity of Leptospira species in the environment.</title>
        <authorList>
            <person name="Vincent A.T."/>
            <person name="Schiettekatte O."/>
            <person name="Bourhy P."/>
            <person name="Veyrier F.J."/>
            <person name="Picardeau M."/>
        </authorList>
    </citation>
    <scope>NUCLEOTIDE SEQUENCE [LARGE SCALE GENOMIC DNA]</scope>
    <source>
        <strain evidence="1">201702455</strain>
    </source>
</reference>
<dbReference type="OrthoDB" id="314806at2"/>
<accession>A0A4R9K5M9</accession>
<protein>
    <recommendedName>
        <fullName evidence="3">ATP-grasp domain-containing protein</fullName>
    </recommendedName>
</protein>
<evidence type="ECO:0008006" key="3">
    <source>
        <dbReference type="Google" id="ProtNLM"/>
    </source>
</evidence>
<comment type="caution">
    <text evidence="1">The sequence shown here is derived from an EMBL/GenBank/DDBJ whole genome shotgun (WGS) entry which is preliminary data.</text>
</comment>
<evidence type="ECO:0000313" key="1">
    <source>
        <dbReference type="EMBL" id="TGL60833.1"/>
    </source>
</evidence>
<proteinExistence type="predicted"/>
<dbReference type="Proteomes" id="UP000297762">
    <property type="component" value="Unassembled WGS sequence"/>
</dbReference>
<sequence>MPRIFRPNAYFEEEVKQGKLFPKELESRNAVLESAFLVLGSIQKEFGEILSHSRPREDWIRYWKEKGIHIQSPIYLSDLNKFIQNKDRVDIEEWGKISRWNSDSGLEIDPDLLSSARTHISKLEQNEWNTESYPDFFSYSIRNFEDWKSFLEKENQRISKLERLMFKPENGFAGTHKIKSFSLLSDTADYFLKIRKEAFLAEPFVRRTKDFSLLFSANDGEFQIEAGTVLLNDLKGKYSGTWLGKFSEIEDYLYRMSETFSRIKEFHPNYQGFGSIDSFFYDSFDSVTLRKVSEINFRWTMGRLVLELSRNFPKQGNELLLFLPKVTHSDPYKQCKILEKETGWEIYPLSPFFSKTGGKNPKNLVWFRLPAEMQSDPWESAKIASESGIRLLCS</sequence>
<keyword evidence="2" id="KW-1185">Reference proteome</keyword>
<evidence type="ECO:0000313" key="2">
    <source>
        <dbReference type="Proteomes" id="UP000297762"/>
    </source>
</evidence>
<dbReference type="AlphaFoldDB" id="A0A4R9K5M9"/>
<dbReference type="RefSeq" id="WP_135650058.1">
    <property type="nucleotide sequence ID" value="NZ_RQGF01000028.1"/>
</dbReference>
<name>A0A4R9K5M9_9LEPT</name>
<dbReference type="EMBL" id="RQGF01000028">
    <property type="protein sequence ID" value="TGL60833.1"/>
    <property type="molecule type" value="Genomic_DNA"/>
</dbReference>
<gene>
    <name evidence="1" type="ORF">EHQ64_13560</name>
</gene>
<organism evidence="1 2">
    <name type="scientific">Leptospira sarikeiensis</name>
    <dbReference type="NCBI Taxonomy" id="2484943"/>
    <lineage>
        <taxon>Bacteria</taxon>
        <taxon>Pseudomonadati</taxon>
        <taxon>Spirochaetota</taxon>
        <taxon>Spirochaetia</taxon>
        <taxon>Leptospirales</taxon>
        <taxon>Leptospiraceae</taxon>
        <taxon>Leptospira</taxon>
    </lineage>
</organism>